<evidence type="ECO:0000256" key="6">
    <source>
        <dbReference type="ARBA" id="ARBA00023146"/>
    </source>
</evidence>
<dbReference type="GO" id="GO:0002161">
    <property type="term" value="F:aminoacyl-tRNA deacylase activity"/>
    <property type="evidence" value="ECO:0007669"/>
    <property type="project" value="InterPro"/>
</dbReference>
<keyword evidence="4" id="KW-0067">ATP-binding</keyword>
<protein>
    <recommendedName>
        <fullName evidence="1">proline--tRNA ligase</fullName>
        <ecNumber evidence="1">6.1.1.15</ecNumber>
    </recommendedName>
    <alternativeName>
        <fullName evidence="7">Prolyl-tRNA synthetase</fullName>
    </alternativeName>
</protein>
<reference evidence="10" key="1">
    <citation type="journal article" date="2016" name="BMC Evol. Biol.">
        <title>Heme pathway evolution in kinetoplastid protists.</title>
        <authorList>
            <person name="Cenci U."/>
            <person name="Moog D."/>
            <person name="Curtis B.A."/>
            <person name="Tanifuji G."/>
            <person name="Eme L."/>
            <person name="Lukes J."/>
            <person name="Archibald J.M."/>
        </authorList>
    </citation>
    <scope>NUCLEOTIDE SEQUENCE</scope>
    <source>
        <strain evidence="10">SMB-60</strain>
    </source>
</reference>
<dbReference type="GO" id="GO:0006433">
    <property type="term" value="P:prolyl-tRNA aminoacylation"/>
    <property type="evidence" value="ECO:0007669"/>
    <property type="project" value="InterPro"/>
</dbReference>
<dbReference type="InterPro" id="IPR004499">
    <property type="entry name" value="Pro-tRNA-ligase_IIa_arc-type"/>
</dbReference>
<dbReference type="Gene3D" id="3.90.960.10">
    <property type="entry name" value="YbaK/aminoacyl-tRNA synthetase-associated domain"/>
    <property type="match status" value="1"/>
</dbReference>
<evidence type="ECO:0000256" key="7">
    <source>
        <dbReference type="ARBA" id="ARBA00029731"/>
    </source>
</evidence>
<dbReference type="Pfam" id="PF03129">
    <property type="entry name" value="HGTP_anticodon"/>
    <property type="match status" value="1"/>
</dbReference>
<dbReference type="EC" id="6.1.1.15" evidence="1"/>
<accession>A0A167HCP6</accession>
<evidence type="ECO:0000313" key="10">
    <source>
        <dbReference type="EMBL" id="ANB27658.1"/>
    </source>
</evidence>
<dbReference type="InterPro" id="IPR036754">
    <property type="entry name" value="YbaK/aa-tRNA-synt-asso_dom_sf"/>
</dbReference>
<dbReference type="Gene3D" id="3.40.50.800">
    <property type="entry name" value="Anticodon-binding domain"/>
    <property type="match status" value="1"/>
</dbReference>
<dbReference type="PANTHER" id="PTHR43382">
    <property type="entry name" value="PROLYL-TRNA SYNTHETASE"/>
    <property type="match status" value="1"/>
</dbReference>
<dbReference type="InterPro" id="IPR016061">
    <property type="entry name" value="Pro-tRNA_ligase_II_C"/>
</dbReference>
<dbReference type="FunFam" id="3.30.110.30:FF:000001">
    <property type="entry name" value="Bifunctional glutamate/proline--tRNA ligase"/>
    <property type="match status" value="1"/>
</dbReference>
<evidence type="ECO:0000256" key="4">
    <source>
        <dbReference type="ARBA" id="ARBA00022840"/>
    </source>
</evidence>
<dbReference type="PROSITE" id="PS50862">
    <property type="entry name" value="AA_TRNA_LIGASE_II"/>
    <property type="match status" value="1"/>
</dbReference>
<keyword evidence="3" id="KW-0547">Nucleotide-binding</keyword>
<dbReference type="GO" id="GO:0005524">
    <property type="term" value="F:ATP binding"/>
    <property type="evidence" value="ECO:0007669"/>
    <property type="project" value="UniProtKB-KW"/>
</dbReference>
<dbReference type="InterPro" id="IPR004154">
    <property type="entry name" value="Anticodon-bd"/>
</dbReference>
<evidence type="ECO:0000259" key="9">
    <source>
        <dbReference type="PROSITE" id="PS50862"/>
    </source>
</evidence>
<comment type="catalytic activity">
    <reaction evidence="8">
        <text>tRNA(Pro) + L-proline + ATP = L-prolyl-tRNA(Pro) + AMP + diphosphate</text>
        <dbReference type="Rhea" id="RHEA:14305"/>
        <dbReference type="Rhea" id="RHEA-COMP:9700"/>
        <dbReference type="Rhea" id="RHEA-COMP:9702"/>
        <dbReference type="ChEBI" id="CHEBI:30616"/>
        <dbReference type="ChEBI" id="CHEBI:33019"/>
        <dbReference type="ChEBI" id="CHEBI:60039"/>
        <dbReference type="ChEBI" id="CHEBI:78442"/>
        <dbReference type="ChEBI" id="CHEBI:78532"/>
        <dbReference type="ChEBI" id="CHEBI:456215"/>
        <dbReference type="EC" id="6.1.1.15"/>
    </reaction>
</comment>
<dbReference type="InterPro" id="IPR033721">
    <property type="entry name" value="ProRS_core_arch_euk"/>
</dbReference>
<dbReference type="Gene3D" id="3.30.930.10">
    <property type="entry name" value="Bira Bifunctional Protein, Domain 2"/>
    <property type="match status" value="1"/>
</dbReference>
<dbReference type="Pfam" id="PF09180">
    <property type="entry name" value="ProRS-C_1"/>
    <property type="match status" value="1"/>
</dbReference>
<evidence type="ECO:0000256" key="2">
    <source>
        <dbReference type="ARBA" id="ARBA00022598"/>
    </source>
</evidence>
<evidence type="ECO:0000256" key="3">
    <source>
        <dbReference type="ARBA" id="ARBA00022741"/>
    </source>
</evidence>
<dbReference type="FunFam" id="3.40.50.800:FF:000005">
    <property type="entry name" value="bifunctional glutamate/proline--tRNA ligase"/>
    <property type="match status" value="1"/>
</dbReference>
<dbReference type="PANTHER" id="PTHR43382:SF2">
    <property type="entry name" value="BIFUNCTIONAL GLUTAMATE_PROLINE--TRNA LIGASE"/>
    <property type="match status" value="1"/>
</dbReference>
<dbReference type="FunFam" id="3.30.930.10:FF:000007">
    <property type="entry name" value="Bifunctional glutamate/proline--tRNA ligase"/>
    <property type="match status" value="1"/>
</dbReference>
<dbReference type="InterPro" id="IPR017449">
    <property type="entry name" value="Pro-tRNA_synth_II"/>
</dbReference>
<dbReference type="GO" id="GO:0004827">
    <property type="term" value="F:proline-tRNA ligase activity"/>
    <property type="evidence" value="ECO:0007669"/>
    <property type="project" value="UniProtKB-EC"/>
</dbReference>
<keyword evidence="5" id="KW-0648">Protein biosynthesis</keyword>
<keyword evidence="6" id="KW-0030">Aminoacyl-tRNA synthetase</keyword>
<dbReference type="PRINTS" id="PR01046">
    <property type="entry name" value="TRNASYNTHPRO"/>
</dbReference>
<dbReference type="Gene3D" id="3.30.110.30">
    <property type="entry name" value="C-terminal domain of ProRS"/>
    <property type="match status" value="1"/>
</dbReference>
<organism evidence="10">
    <name type="scientific">Perkinsela sp. SMB-60</name>
    <dbReference type="NCBI Taxonomy" id="1840652"/>
    <lineage>
        <taxon>Eukaryota</taxon>
        <taxon>Discoba</taxon>
        <taxon>Euglenozoa</taxon>
        <taxon>Kinetoplastea</taxon>
        <taxon>Prokinetoplastina</taxon>
        <taxon>Ichthyobodonidae</taxon>
        <taxon>Perkinsela</taxon>
    </lineage>
</organism>
<dbReference type="CDD" id="cd00778">
    <property type="entry name" value="ProRS_core_arch_euk"/>
    <property type="match status" value="1"/>
</dbReference>
<dbReference type="SUPFAM" id="SSF52954">
    <property type="entry name" value="Class II aaRS ABD-related"/>
    <property type="match status" value="1"/>
</dbReference>
<dbReference type="SUPFAM" id="SSF55826">
    <property type="entry name" value="YbaK/ProRS associated domain"/>
    <property type="match status" value="1"/>
</dbReference>
<evidence type="ECO:0000256" key="1">
    <source>
        <dbReference type="ARBA" id="ARBA00012831"/>
    </source>
</evidence>
<dbReference type="EMBL" id="KU609012">
    <property type="protein sequence ID" value="ANB27658.1"/>
    <property type="molecule type" value="mRNA"/>
</dbReference>
<dbReference type="InterPro" id="IPR007214">
    <property type="entry name" value="YbaK/aa-tRNA-synth-assoc-dom"/>
</dbReference>
<dbReference type="Pfam" id="PF04073">
    <property type="entry name" value="tRNA_edit"/>
    <property type="match status" value="1"/>
</dbReference>
<dbReference type="InterPro" id="IPR002314">
    <property type="entry name" value="aa-tRNA-synt_IIb"/>
</dbReference>
<keyword evidence="2 10" id="KW-0436">Ligase</keyword>
<dbReference type="NCBIfam" id="TIGR00408">
    <property type="entry name" value="proS_fam_I"/>
    <property type="match status" value="1"/>
</dbReference>
<evidence type="ECO:0000256" key="8">
    <source>
        <dbReference type="ARBA" id="ARBA00047671"/>
    </source>
</evidence>
<proteinExistence type="evidence at transcript level"/>
<dbReference type="AlphaFoldDB" id="A0A167HCP6"/>
<dbReference type="InterPro" id="IPR006195">
    <property type="entry name" value="aa-tRNA-synth_II"/>
</dbReference>
<dbReference type="InterPro" id="IPR036621">
    <property type="entry name" value="Anticodon-bd_dom_sf"/>
</dbReference>
<dbReference type="Pfam" id="PF00587">
    <property type="entry name" value="tRNA-synt_2b"/>
    <property type="match status" value="1"/>
</dbReference>
<dbReference type="InterPro" id="IPR002316">
    <property type="entry name" value="Pro-tRNA-ligase_IIa"/>
</dbReference>
<dbReference type="GO" id="GO:0005737">
    <property type="term" value="C:cytoplasm"/>
    <property type="evidence" value="ECO:0007669"/>
    <property type="project" value="InterPro"/>
</dbReference>
<feature type="domain" description="Aminoacyl-transfer RNA synthetases class-II family profile" evidence="9">
    <location>
        <begin position="205"/>
        <end position="473"/>
    </location>
</feature>
<evidence type="ECO:0000256" key="5">
    <source>
        <dbReference type="ARBA" id="ARBA00022917"/>
    </source>
</evidence>
<dbReference type="InterPro" id="IPR045864">
    <property type="entry name" value="aa-tRNA-synth_II/BPL/LPL"/>
</dbReference>
<dbReference type="GO" id="GO:0017101">
    <property type="term" value="C:aminoacyl-tRNA synthetase multienzyme complex"/>
    <property type="evidence" value="ECO:0007669"/>
    <property type="project" value="TreeGrafter"/>
</dbReference>
<name>A0A167HCP6_9EUGL</name>
<dbReference type="HAMAP" id="MF_01571">
    <property type="entry name" value="Pro_tRNA_synth_type3"/>
    <property type="match status" value="1"/>
</dbReference>
<dbReference type="CDD" id="cd00862">
    <property type="entry name" value="ProRS_anticodon_zinc"/>
    <property type="match status" value="1"/>
</dbReference>
<dbReference type="SUPFAM" id="SSF55681">
    <property type="entry name" value="Class II aaRS and biotin synthetases"/>
    <property type="match status" value="1"/>
</dbReference>
<dbReference type="SUPFAM" id="SSF64586">
    <property type="entry name" value="C-terminal domain of ProRS"/>
    <property type="match status" value="1"/>
</dbReference>
<dbReference type="SMART" id="SM00946">
    <property type="entry name" value="ProRS-C_1"/>
    <property type="match status" value="1"/>
</dbReference>
<sequence>MSLCVREIKHASMSIPAWTAMLAQEVPHCIPVKSIFLSSKNRYIFLTIPADKRLNMTAVSKFTGISRPPFRILRSEKYEDVLGLSLPNISIFTALKSKEEIKVPFQFLFDASLHSMASFPTIACLNSDGTGSVLLRMETILEKLGETDKETTKKLFFSAVEEMDNQVSTGVGNAVEDMSKLHVSLKGGSYSKLGINVEKDKCFVDWYVEIIKKAELIEYYDVSGCYILRPWGYSIWENIQCWFDRKIKALGVQNCYFPILITKAALQREENHLEGFAPEVAWITKNGDCDFSDPIAIRPTSETAMYPSYAKWIRSHRDLPLKLNQWSNVLRWEFSNPTPFIRSREFLWQEGHTAWETADEAKNEALEILDLYREVYEHLLAVPVVKGKKTEKERFPGADITWSIEAFVTEAGRGCQAATSHFLGQNFAKMFEIEFENNMKERQYVWQNSWGFTTRSIGIMIMTHGDSKGLVLPPRVAQLQVVIVPCGISAKTTSEEKDSLIGFAKKINEELCCAGIRSYLDTRTNISVGWKFNHWELKGVPLRIEVGPKELQGSKTQVTLRFSGESLEISRVGIADTINTLLNDIHERMFKTAKESVSQHIQRVNTWESFIDALSKQNFPYAPHCGKASCEELIKKRSSESAKERQLDSKAPSMGAKSLCIPLEQPDEAPIRCILPGCDNIPTAFIIFGRSY</sequence>